<feature type="signal peptide" evidence="1">
    <location>
        <begin position="1"/>
        <end position="30"/>
    </location>
</feature>
<organism evidence="2 3">
    <name type="scientific">Nocardioides immobilis</name>
    <dbReference type="NCBI Taxonomy" id="2049295"/>
    <lineage>
        <taxon>Bacteria</taxon>
        <taxon>Bacillati</taxon>
        <taxon>Actinomycetota</taxon>
        <taxon>Actinomycetes</taxon>
        <taxon>Propionibacteriales</taxon>
        <taxon>Nocardioidaceae</taxon>
        <taxon>Nocardioides</taxon>
    </lineage>
</organism>
<accession>A0A417XVB7</accession>
<gene>
    <name evidence="2" type="ORF">D0Z08_24295</name>
</gene>
<evidence type="ECO:0008006" key="4">
    <source>
        <dbReference type="Google" id="ProtNLM"/>
    </source>
</evidence>
<feature type="chain" id="PRO_5019250294" description="Peptidase MA-like domain-containing protein" evidence="1">
    <location>
        <begin position="31"/>
        <end position="421"/>
    </location>
</feature>
<protein>
    <recommendedName>
        <fullName evidence="4">Peptidase MA-like domain-containing protein</fullName>
    </recommendedName>
</protein>
<keyword evidence="3" id="KW-1185">Reference proteome</keyword>
<dbReference type="OrthoDB" id="5242307at2"/>
<evidence type="ECO:0000313" key="2">
    <source>
        <dbReference type="EMBL" id="RHW24444.1"/>
    </source>
</evidence>
<dbReference type="PROSITE" id="PS51257">
    <property type="entry name" value="PROKAR_LIPOPROTEIN"/>
    <property type="match status" value="1"/>
</dbReference>
<dbReference type="RefSeq" id="WP_118927868.1">
    <property type="nucleotide sequence ID" value="NZ_QXGH01000032.1"/>
</dbReference>
<keyword evidence="1" id="KW-0732">Signal</keyword>
<sequence length="421" mass="45699">MPRRRADRAGSRHRIVPALLLPALLVPTLAACNDDSPVVSSDPDADAAASIQRTLRQRARAIVDRDTVAFERTLKQRNAGFVAEQEQYFDNLGQLPLGTVRLEVAEESLEPDGDAYWAEITLRLELQGYDVAPVVTRDRWRFTPTRDGRRYLLTSTTDPDWEARSGSQPQPWDLGEIEVRDGAGVLGIFDATTVANADAVLDSVSEARFAVRSVLPVDVEDPGGVVVYTLADPAFVESLKGLPVDDPDQLDGATIAVPTDAAAGNGKVSSYRIFLNPHVIDESEAVLDRLVRHELTHVALGDHARGVPLWFTEGLAEYVSVQPIAPAERRLQADALNLVAGGVDDVPSDEEFAGEHAEGWYAVSWWVCEYVAASYGEDALWALLDGFADGADPQTVVSEQLGTTTADLARGGIALMRRTYG</sequence>
<dbReference type="AlphaFoldDB" id="A0A417XVB7"/>
<comment type="caution">
    <text evidence="2">The sequence shown here is derived from an EMBL/GenBank/DDBJ whole genome shotgun (WGS) entry which is preliminary data.</text>
</comment>
<dbReference type="EMBL" id="QXGH01000032">
    <property type="protein sequence ID" value="RHW24444.1"/>
    <property type="molecule type" value="Genomic_DNA"/>
</dbReference>
<evidence type="ECO:0000313" key="3">
    <source>
        <dbReference type="Proteomes" id="UP000283644"/>
    </source>
</evidence>
<proteinExistence type="predicted"/>
<evidence type="ECO:0000256" key="1">
    <source>
        <dbReference type="SAM" id="SignalP"/>
    </source>
</evidence>
<name>A0A417XVB7_9ACTN</name>
<reference evidence="2 3" key="1">
    <citation type="submission" date="2018-09" db="EMBL/GenBank/DDBJ databases">
        <title>Genome sequencing of Nocardioides immobilis CCTCC AB 2017083 for comparison to Nocardioides silvaticus.</title>
        <authorList>
            <person name="Li C."/>
            <person name="Wang G."/>
        </authorList>
    </citation>
    <scope>NUCLEOTIDE SEQUENCE [LARGE SCALE GENOMIC DNA]</scope>
    <source>
        <strain evidence="2 3">CCTCC AB 2017083</strain>
    </source>
</reference>
<dbReference type="Proteomes" id="UP000283644">
    <property type="component" value="Unassembled WGS sequence"/>
</dbReference>